<keyword evidence="4 11" id="KW-1003">Cell membrane</keyword>
<dbReference type="PANTHER" id="PTHR11048">
    <property type="entry name" value="PRENYLTRANSFERASES"/>
    <property type="match status" value="1"/>
</dbReference>
<evidence type="ECO:0000256" key="9">
    <source>
        <dbReference type="ARBA" id="ARBA00022989"/>
    </source>
</evidence>
<comment type="catalytic activity">
    <reaction evidence="11">
        <text>all-trans-octaprenyl diphosphate + 4-hydroxybenzoate = 4-hydroxy-3-(all-trans-octaprenyl)benzoate + diphosphate</text>
        <dbReference type="Rhea" id="RHEA:27782"/>
        <dbReference type="ChEBI" id="CHEBI:1617"/>
        <dbReference type="ChEBI" id="CHEBI:17879"/>
        <dbReference type="ChEBI" id="CHEBI:33019"/>
        <dbReference type="ChEBI" id="CHEBI:57711"/>
        <dbReference type="EC" id="2.5.1.39"/>
    </reaction>
</comment>
<evidence type="ECO:0000256" key="2">
    <source>
        <dbReference type="ARBA" id="ARBA00004141"/>
    </source>
</evidence>
<evidence type="ECO:0000256" key="3">
    <source>
        <dbReference type="ARBA" id="ARBA00005985"/>
    </source>
</evidence>
<evidence type="ECO:0000256" key="1">
    <source>
        <dbReference type="ARBA" id="ARBA00001946"/>
    </source>
</evidence>
<dbReference type="CDD" id="cd13959">
    <property type="entry name" value="PT_UbiA_COQ2"/>
    <property type="match status" value="1"/>
</dbReference>
<dbReference type="Proteomes" id="UP000559860">
    <property type="component" value="Unassembled WGS sequence"/>
</dbReference>
<comment type="caution">
    <text evidence="14">The sequence shown here is derived from an EMBL/GenBank/DDBJ whole genome shotgun (WGS) entry which is preliminary data.</text>
</comment>
<evidence type="ECO:0000256" key="6">
    <source>
        <dbReference type="ARBA" id="ARBA00022679"/>
    </source>
</evidence>
<dbReference type="FunFam" id="1.20.120.1780:FF:000001">
    <property type="entry name" value="4-hydroxybenzoate octaprenyltransferase"/>
    <property type="match status" value="1"/>
</dbReference>
<keyword evidence="8 11" id="KW-0812">Transmembrane</keyword>
<evidence type="ECO:0000256" key="8">
    <source>
        <dbReference type="ARBA" id="ARBA00022692"/>
    </source>
</evidence>
<keyword evidence="6 11" id="KW-0808">Transferase</keyword>
<dbReference type="NCBIfam" id="TIGR01474">
    <property type="entry name" value="ubiA_proteo"/>
    <property type="match status" value="1"/>
</dbReference>
<gene>
    <name evidence="11" type="primary">ubiA</name>
    <name evidence="14" type="ORF">HLH36_03930</name>
</gene>
<evidence type="ECO:0000256" key="5">
    <source>
        <dbReference type="ARBA" id="ARBA00022519"/>
    </source>
</evidence>
<feature type="transmembrane region" description="Helical" evidence="11">
    <location>
        <begin position="281"/>
        <end position="301"/>
    </location>
</feature>
<evidence type="ECO:0000256" key="10">
    <source>
        <dbReference type="ARBA" id="ARBA00023136"/>
    </source>
</evidence>
<feature type="transmembrane region" description="Helical" evidence="11">
    <location>
        <begin position="214"/>
        <end position="231"/>
    </location>
</feature>
<dbReference type="UniPathway" id="UPA00232"/>
<dbReference type="FunFam" id="1.10.357.140:FF:000008">
    <property type="entry name" value="4-hydroxybenzoate octaprenyltransferase"/>
    <property type="match status" value="1"/>
</dbReference>
<comment type="pathway">
    <text evidence="11">Cofactor biosynthesis; ubiquinone biosynthesis.</text>
</comment>
<evidence type="ECO:0000256" key="4">
    <source>
        <dbReference type="ARBA" id="ARBA00022475"/>
    </source>
</evidence>
<dbReference type="Pfam" id="PF01040">
    <property type="entry name" value="UbiA"/>
    <property type="match status" value="1"/>
</dbReference>
<protein>
    <recommendedName>
        <fullName evidence="11 12">4-hydroxybenzoate octaprenyltransferase</fullName>
        <ecNumber evidence="11 12">2.5.1.39</ecNumber>
    </recommendedName>
    <alternativeName>
        <fullName evidence="11">4-HB polyprenyltransferase</fullName>
    </alternativeName>
</protein>
<sequence>MTTSPPTCRQRALPRPALDHVPPPPHHTRAREAVSKALSAAPDAFIVPVCPDGDPSVTPLPHTDIRTTGWISHLPAALRPYALLARLDRPIGTWLLFLPGLWGILLPGGVAAVERLRLTLLFAFGSVVMRSAGCVVNDMWDRDIDRMVARTAGRPLASGALRMRQAAWFLALLLAIGLIILLQLNPLCRVLGVGSLLLVGLYPLAKRFTWWPQLVMGFTFGFGAPMGYAAAAGRIDAAWAALYAATILWQLGFDTIYGFQDMEDDARIGVKSTSRLWAGQPRLFVGTCYALAVLALLLAGWLAGCTIGFWVAMVLPSVALGWQVAHLDSTDPRRCLMLFRFNRETGLAVALAILAGLTSR</sequence>
<feature type="region of interest" description="Disordered" evidence="13">
    <location>
        <begin position="1"/>
        <end position="28"/>
    </location>
</feature>
<keyword evidence="15" id="KW-1185">Reference proteome</keyword>
<dbReference type="GO" id="GO:0008412">
    <property type="term" value="F:4-hydroxybenzoate polyprenyltransferase activity"/>
    <property type="evidence" value="ECO:0007669"/>
    <property type="project" value="UniProtKB-UniRule"/>
</dbReference>
<dbReference type="InterPro" id="IPR006370">
    <property type="entry name" value="HB_polyprenyltransferase-like"/>
</dbReference>
<dbReference type="GO" id="GO:0005886">
    <property type="term" value="C:plasma membrane"/>
    <property type="evidence" value="ECO:0007669"/>
    <property type="project" value="UniProtKB-SubCell"/>
</dbReference>
<dbReference type="Gene3D" id="1.20.120.1780">
    <property type="entry name" value="UbiA prenyltransferase"/>
    <property type="match status" value="1"/>
</dbReference>
<dbReference type="GO" id="GO:0006744">
    <property type="term" value="P:ubiquinone biosynthetic process"/>
    <property type="evidence" value="ECO:0007669"/>
    <property type="project" value="UniProtKB-UniRule"/>
</dbReference>
<evidence type="ECO:0000313" key="14">
    <source>
        <dbReference type="EMBL" id="MBB2167511.1"/>
    </source>
</evidence>
<dbReference type="AlphaFoldDB" id="A0A7W4IR21"/>
<dbReference type="InterPro" id="IPR030470">
    <property type="entry name" value="UbiA_prenylTrfase_CS"/>
</dbReference>
<dbReference type="PANTHER" id="PTHR11048:SF28">
    <property type="entry name" value="4-HYDROXYBENZOATE POLYPRENYLTRANSFERASE, MITOCHONDRIAL"/>
    <property type="match status" value="1"/>
</dbReference>
<accession>A0A7W4IR21</accession>
<comment type="function">
    <text evidence="11">Catalyzes the prenylation of para-hydroxybenzoate (PHB) with an all-trans polyprenyl group. Mediates the second step in the final reaction sequence of ubiquinone-8 (UQ-8) biosynthesis, which is the condensation of the polyisoprenoid side chain with PHB, generating the first membrane-bound Q intermediate 3-octaprenyl-4-hydroxybenzoate.</text>
</comment>
<dbReference type="InterPro" id="IPR044878">
    <property type="entry name" value="UbiA_sf"/>
</dbReference>
<feature type="transmembrane region" description="Helical" evidence="11">
    <location>
        <begin position="94"/>
        <end position="113"/>
    </location>
</feature>
<feature type="transmembrane region" description="Helical" evidence="11">
    <location>
        <begin position="166"/>
        <end position="184"/>
    </location>
</feature>
<reference evidence="14 15" key="1">
    <citation type="submission" date="2020-04" db="EMBL/GenBank/DDBJ databases">
        <title>Description of novel Gluconacetobacter.</title>
        <authorList>
            <person name="Sombolestani A."/>
        </authorList>
    </citation>
    <scope>NUCLEOTIDE SEQUENCE [LARGE SCALE GENOMIC DNA]</scope>
    <source>
        <strain evidence="14 15">LMG 27801</strain>
    </source>
</reference>
<evidence type="ECO:0000256" key="13">
    <source>
        <dbReference type="SAM" id="MobiDB-lite"/>
    </source>
</evidence>
<comment type="subcellular location">
    <subcellularLocation>
        <location evidence="11">Cell inner membrane</location>
        <topology evidence="11">Multi-pass membrane protein</topology>
    </subcellularLocation>
    <subcellularLocation>
        <location evidence="2">Membrane</location>
        <topology evidence="2">Multi-pass membrane protein</topology>
    </subcellularLocation>
</comment>
<dbReference type="PROSITE" id="PS00943">
    <property type="entry name" value="UBIA"/>
    <property type="match status" value="1"/>
</dbReference>
<proteinExistence type="inferred from homology"/>
<feature type="transmembrane region" description="Helical" evidence="11">
    <location>
        <begin position="119"/>
        <end position="140"/>
    </location>
</feature>
<feature type="transmembrane region" description="Helical" evidence="11">
    <location>
        <begin position="237"/>
        <end position="260"/>
    </location>
</feature>
<dbReference type="InterPro" id="IPR039653">
    <property type="entry name" value="Prenyltransferase"/>
</dbReference>
<keyword evidence="10 11" id="KW-0472">Membrane</keyword>
<evidence type="ECO:0000313" key="15">
    <source>
        <dbReference type="Proteomes" id="UP000559860"/>
    </source>
</evidence>
<evidence type="ECO:0000256" key="12">
    <source>
        <dbReference type="NCBIfam" id="TIGR01474"/>
    </source>
</evidence>
<dbReference type="Gene3D" id="1.10.357.140">
    <property type="entry name" value="UbiA prenyltransferase"/>
    <property type="match status" value="1"/>
</dbReference>
<dbReference type="HAMAP" id="MF_01635">
    <property type="entry name" value="UbiA"/>
    <property type="match status" value="1"/>
</dbReference>
<name>A0A7W4IR21_9PROT</name>
<keyword evidence="11" id="KW-0460">Magnesium</keyword>
<keyword evidence="5 11" id="KW-0997">Cell inner membrane</keyword>
<comment type="similarity">
    <text evidence="3 11">Belongs to the UbiA prenyltransferase family.</text>
</comment>
<evidence type="ECO:0000256" key="11">
    <source>
        <dbReference type="HAMAP-Rule" id="MF_01635"/>
    </source>
</evidence>
<keyword evidence="9 11" id="KW-1133">Transmembrane helix</keyword>
<organism evidence="14 15">
    <name type="scientific">Gluconacetobacter aggeris</name>
    <dbReference type="NCBI Taxonomy" id="1286186"/>
    <lineage>
        <taxon>Bacteria</taxon>
        <taxon>Pseudomonadati</taxon>
        <taxon>Pseudomonadota</taxon>
        <taxon>Alphaproteobacteria</taxon>
        <taxon>Acetobacterales</taxon>
        <taxon>Acetobacteraceae</taxon>
        <taxon>Gluconacetobacter</taxon>
    </lineage>
</organism>
<dbReference type="InterPro" id="IPR000537">
    <property type="entry name" value="UbiA_prenyltransferase"/>
</dbReference>
<keyword evidence="7 11" id="KW-0831">Ubiquinone biosynthesis</keyword>
<comment type="cofactor">
    <cofactor evidence="1 11">
        <name>Mg(2+)</name>
        <dbReference type="ChEBI" id="CHEBI:18420"/>
    </cofactor>
</comment>
<evidence type="ECO:0000256" key="7">
    <source>
        <dbReference type="ARBA" id="ARBA00022688"/>
    </source>
</evidence>
<dbReference type="EC" id="2.5.1.39" evidence="11 12"/>
<dbReference type="EMBL" id="JABEQD010000002">
    <property type="protein sequence ID" value="MBB2167511.1"/>
    <property type="molecule type" value="Genomic_DNA"/>
</dbReference>